<dbReference type="SUPFAM" id="SSF52317">
    <property type="entry name" value="Class I glutamine amidotransferase-like"/>
    <property type="match status" value="1"/>
</dbReference>
<dbReference type="PANTHER" id="PTHR37947:SF1">
    <property type="entry name" value="BLL2462 PROTEIN"/>
    <property type="match status" value="1"/>
</dbReference>
<evidence type="ECO:0000256" key="2">
    <source>
        <dbReference type="SAM" id="Phobius"/>
    </source>
</evidence>
<dbReference type="SUPFAM" id="SSF53300">
    <property type="entry name" value="vWA-like"/>
    <property type="match status" value="1"/>
</dbReference>
<dbReference type="AlphaFoldDB" id="A0A146GB63"/>
<dbReference type="InterPro" id="IPR029062">
    <property type="entry name" value="Class_I_gatase-like"/>
</dbReference>
<dbReference type="Gene3D" id="3.40.50.410">
    <property type="entry name" value="von Willebrand factor, type A domain"/>
    <property type="match status" value="1"/>
</dbReference>
<dbReference type="PROSITE" id="PS50007">
    <property type="entry name" value="PIPLC_X_DOMAIN"/>
    <property type="match status" value="1"/>
</dbReference>
<dbReference type="OrthoDB" id="175239at2"/>
<feature type="transmembrane region" description="Helical" evidence="2">
    <location>
        <begin position="53"/>
        <end position="74"/>
    </location>
</feature>
<dbReference type="InParanoid" id="A0A146GB63"/>
<evidence type="ECO:0000313" key="4">
    <source>
        <dbReference type="Proteomes" id="UP000076023"/>
    </source>
</evidence>
<keyword evidence="2" id="KW-1133">Transmembrane helix</keyword>
<protein>
    <submittedName>
        <fullName evidence="3">von Willebrand factor type A domain-containing protein</fullName>
    </submittedName>
</protein>
<dbReference type="Proteomes" id="UP000076023">
    <property type="component" value="Unassembled WGS sequence"/>
</dbReference>
<evidence type="ECO:0000313" key="3">
    <source>
        <dbReference type="EMBL" id="GAT33818.1"/>
    </source>
</evidence>
<dbReference type="STRING" id="690879.TSACC_22237"/>
<keyword evidence="2" id="KW-0812">Transmembrane</keyword>
<dbReference type="RefSeq" id="WP_075079506.1">
    <property type="nucleotide sequence ID" value="NZ_BDCO01000002.1"/>
</dbReference>
<evidence type="ECO:0000256" key="1">
    <source>
        <dbReference type="SAM" id="MobiDB-lite"/>
    </source>
</evidence>
<dbReference type="CDD" id="cd00198">
    <property type="entry name" value="vWFA"/>
    <property type="match status" value="1"/>
</dbReference>
<dbReference type="EMBL" id="BDCO01000002">
    <property type="protein sequence ID" value="GAT33818.1"/>
    <property type="molecule type" value="Genomic_DNA"/>
</dbReference>
<feature type="region of interest" description="Disordered" evidence="1">
    <location>
        <begin position="709"/>
        <end position="729"/>
    </location>
</feature>
<sequence length="760" mass="83327">MKAGMEWHFGGWLHGQQPVLAWGLLGLIAIVGLGLITLSYQRTLRKLPTHARWGLTLLRTALLAGILLCLANPVRVDDSDKDKKAGRKLVVLVDRSASMDAIDNRQETRLGNALRAWRQHSPEAKEKFDQIEYIRFSTNTESFPNLDDAAKQGKAGEETHLLDAIQQTLASSPAAIVCLTDGLDTTQKDPSEITSLAQRSGIPLYFVAANNRARPGEFLNIKEIKSPSQVLRQTRFPAAVIVEAVAARDTEIPVELWSRDQKLSESKLKVRAGWNSIPWTVEVAAEEIGPMPLEFRVGSLDRQEYSASTTRIIDKTTVDILYYQGALQWGYRFLQAALQSDPSFQMASILNPALGMKMTAPAQGHAVLNDLPENADELKSYQIVVLAHAFADQLSDKQQQALIEYVRGGGGILFITPDSNASQDFAGTAIEEMLPVVFERRHRVSQEDAAAQTFQLHMQAIGGARSPDETAFAEEAMSRQEIEPLTPFAALRSSSRAKLFAPGPNAPQFSEYAKVLCAKPGAEIIAVHPRDRSPNGTPRVLIARQQFGQGFAAAMTTDLLWRWKLSLPSSARNAETFWQQFMLSLASKTPGQGLRIVRLGDSPSLSRPVTVRVEGSDHGEPPKISATTPRGVALPLVARGSNSKGTWDASFTPDQEGRWEIAAENSSGDIARISLPVSQQGKTVETVNTPADIEGMRQLAEATGGTLIDKDSAAFPSPSGDSRSMDSKRTRPLWDESSLLLLLLGFYATELVTRRCYRLL</sequence>
<comment type="caution">
    <text evidence="3">The sequence shown here is derived from an EMBL/GenBank/DDBJ whole genome shotgun (WGS) entry which is preliminary data.</text>
</comment>
<dbReference type="PANTHER" id="PTHR37947">
    <property type="entry name" value="BLL2462 PROTEIN"/>
    <property type="match status" value="1"/>
</dbReference>
<keyword evidence="2" id="KW-0472">Membrane</keyword>
<accession>A0A146GB63</accession>
<reference evidence="4" key="1">
    <citation type="journal article" date="2017" name="Genome Announc.">
        <title>Draft Genome Sequence of Terrimicrobium sacchariphilum NM-5T, a Facultative Anaerobic Soil Bacterium of the Class Spartobacteria.</title>
        <authorList>
            <person name="Qiu Y.L."/>
            <person name="Tourlousse D.M."/>
            <person name="Matsuura N."/>
            <person name="Ohashi A."/>
            <person name="Sekiguchi Y."/>
        </authorList>
    </citation>
    <scope>NUCLEOTIDE SEQUENCE [LARGE SCALE GENOMIC DNA]</scope>
    <source>
        <strain evidence="4">NM-5</strain>
    </source>
</reference>
<dbReference type="Gene3D" id="3.40.50.880">
    <property type="match status" value="1"/>
</dbReference>
<keyword evidence="4" id="KW-1185">Reference proteome</keyword>
<organism evidence="3 4">
    <name type="scientific">Terrimicrobium sacchariphilum</name>
    <dbReference type="NCBI Taxonomy" id="690879"/>
    <lineage>
        <taxon>Bacteria</taxon>
        <taxon>Pseudomonadati</taxon>
        <taxon>Verrucomicrobiota</taxon>
        <taxon>Terrimicrobiia</taxon>
        <taxon>Terrimicrobiales</taxon>
        <taxon>Terrimicrobiaceae</taxon>
        <taxon>Terrimicrobium</taxon>
    </lineage>
</organism>
<dbReference type="InterPro" id="IPR036465">
    <property type="entry name" value="vWFA_dom_sf"/>
</dbReference>
<name>A0A146GB63_TERSA</name>
<gene>
    <name evidence="3" type="ORF">TSACC_22237</name>
</gene>
<feature type="transmembrane region" description="Helical" evidence="2">
    <location>
        <begin position="20"/>
        <end position="41"/>
    </location>
</feature>
<proteinExistence type="predicted"/>